<evidence type="ECO:0000313" key="4">
    <source>
        <dbReference type="EMBL" id="AFK18668.1"/>
    </source>
</evidence>
<keyword evidence="2" id="KW-1133">Transmembrane helix</keyword>
<reference evidence="4" key="1">
    <citation type="journal article" date="2012" name="Appl. Environ. Microbiol.">
        <title>Identification of the haloarchaeal phasin (PhaP) that functions in polyhydroxyalkanoate accumulation and granule formation in Haloferax mediterranei.</title>
        <authorList>
            <person name="Cai S."/>
            <person name="Cai L."/>
            <person name="Liu H."/>
            <person name="Liu X."/>
            <person name="Han J."/>
            <person name="Zhou J."/>
            <person name="Xiang H."/>
        </authorList>
    </citation>
    <scope>NUCLEOTIDE SEQUENCE</scope>
    <source>
        <strain evidence="4">CGMCC 1.2087</strain>
    </source>
</reference>
<dbReference type="PANTHER" id="PTHR34473:SF3">
    <property type="entry name" value="TRANSMEMBRANE PROTEIN-RELATED"/>
    <property type="match status" value="1"/>
</dbReference>
<dbReference type="GeneID" id="40156310"/>
<feature type="domain" description="YdbS-like PH" evidence="3">
    <location>
        <begin position="63"/>
        <end position="141"/>
    </location>
</feature>
<dbReference type="KEGG" id="hme:HFX_0949"/>
<feature type="compositionally biased region" description="Acidic residues" evidence="1">
    <location>
        <begin position="625"/>
        <end position="639"/>
    </location>
</feature>
<dbReference type="Proteomes" id="UP000027075">
    <property type="component" value="Chromosome"/>
</dbReference>
<dbReference type="PATRIC" id="fig|523841.21.peg.1160"/>
<dbReference type="Proteomes" id="UP000006469">
    <property type="component" value="Chromosome"/>
</dbReference>
<dbReference type="RefSeq" id="WP_004572721.1">
    <property type="nucleotide sequence ID" value="NC_017941.2"/>
</dbReference>
<feature type="transmembrane region" description="Helical" evidence="2">
    <location>
        <begin position="211"/>
        <end position="238"/>
    </location>
</feature>
<evidence type="ECO:0000259" key="3">
    <source>
        <dbReference type="Pfam" id="PF03703"/>
    </source>
</evidence>
<accession>I3R358</accession>
<dbReference type="InterPro" id="IPR005182">
    <property type="entry name" value="YdbS-like_PH"/>
</dbReference>
<reference evidence="6 9" key="3">
    <citation type="journal article" date="2014" name="PLoS Genet.">
        <title>Phylogenetically driven sequencing of extremely halophilic archaea reveals strategies for static and dynamic osmo-response.</title>
        <authorList>
            <person name="Becker E.A."/>
            <person name="Seitzer P.M."/>
            <person name="Tritt A."/>
            <person name="Larsen D."/>
            <person name="Krusor M."/>
            <person name="Yao A.I."/>
            <person name="Wu D."/>
            <person name="Madern D."/>
            <person name="Eisen J.A."/>
            <person name="Darling A.E."/>
            <person name="Facciotti M.T."/>
        </authorList>
    </citation>
    <scope>NUCLEOTIDE SEQUENCE [LARGE SCALE GENOMIC DNA]</scope>
    <source>
        <strain evidence="6">ATCC 33500</strain>
        <strain evidence="9">ATCC 33500 / DSM 1411 / JCM 8866 / NBRC 14739 / NCIMB 2177 / R-4</strain>
    </source>
</reference>
<dbReference type="Proteomes" id="UP000011603">
    <property type="component" value="Unassembled WGS sequence"/>
</dbReference>
<dbReference type="OrthoDB" id="107421at2157"/>
<feature type="compositionally biased region" description="Basic and acidic residues" evidence="1">
    <location>
        <begin position="614"/>
        <end position="624"/>
    </location>
</feature>
<feature type="region of interest" description="Disordered" evidence="1">
    <location>
        <begin position="490"/>
        <end position="646"/>
    </location>
</feature>
<feature type="compositionally biased region" description="Acidic residues" evidence="1">
    <location>
        <begin position="569"/>
        <end position="592"/>
    </location>
</feature>
<evidence type="ECO:0000313" key="11">
    <source>
        <dbReference type="Proteomes" id="UP000299011"/>
    </source>
</evidence>
<evidence type="ECO:0000313" key="6">
    <source>
        <dbReference type="EMBL" id="EMA03472.1"/>
    </source>
</evidence>
<feature type="domain" description="YdbS-like PH" evidence="3">
    <location>
        <begin position="398"/>
        <end position="479"/>
    </location>
</feature>
<dbReference type="HOGENOM" id="CLU_024617_0_0_2"/>
<feature type="domain" description="YdbS-like PH" evidence="3">
    <location>
        <begin position="240"/>
        <end position="304"/>
    </location>
</feature>
<organism evidence="4 8">
    <name type="scientific">Haloferax mediterranei (strain ATCC 33500 / DSM 1411 / JCM 8866 / NBRC 14739 / NCIMB 2177 / R-4)</name>
    <name type="common">Halobacterium mediterranei</name>
    <dbReference type="NCBI Taxonomy" id="523841"/>
    <lineage>
        <taxon>Archaea</taxon>
        <taxon>Methanobacteriati</taxon>
        <taxon>Methanobacteriota</taxon>
        <taxon>Stenosarchaea group</taxon>
        <taxon>Halobacteria</taxon>
        <taxon>Halobacteriales</taxon>
        <taxon>Haloferacaceae</taxon>
        <taxon>Haloferax</taxon>
    </lineage>
</organism>
<sequence length="646" mass="70554">MTHLSPLTVPYRAAQRSISIVFALAFIAFSGGAAFGGILGAFGTIALLGFVVLAIGGYEVAYYQRFEYELTPDTLDIRSGVFSRRNREIPYRRIQNVDISRNVAQRLFGIAAVDLETAGGGETEGSLRFVTYEEARRIQKEVARLKRGDAAADIPEPEEELLFELTPRELAIVGALSFDMRLPGIVFVFGSSIFPVITSLVDVPIPTSGAVAATLGLVGLVLLVTVVSWVTGFASAVVNYYGFRLTRVGDELQYERGLLQRYNGSIPIDKLQTLTIEDNPLKRQFGYATLLVETAGYAPGAESANSSGATRRGSEAAIPLARRDRVHSLIEELEDVSEPTFERPPSRIRRRYATRYSLALGAVTLALYGANTLLPQQVPWYLPLVLLPAAIVAGLYQWRHRGYALEDDHFVTRNGFWKREIRFVPYYRVQTVIETRTIFQRRWRVSTVTADTAGSLSLVGGDAKAVDIEATAASELREALNDRLRASLAARREGRQQSRQETLGIEVAEPEREESEVVAGDAGNDVSGSSPEFVEEAEPDRDSGGEASEDEGSGDEGTGVDDGKGTDDGSVEDSEDDEVDDSEDDDVVDEDPFIWGESITTDAADGATGDEPSVDDKGESNDDEKSSEDDEEIVETDENTADRDGR</sequence>
<keyword evidence="2" id="KW-0812">Transmembrane</keyword>
<feature type="transmembrane region" description="Helical" evidence="2">
    <location>
        <begin position="380"/>
        <end position="398"/>
    </location>
</feature>
<evidence type="ECO:0000313" key="5">
    <source>
        <dbReference type="EMBL" id="AHZ21961.1"/>
    </source>
</evidence>
<protein>
    <submittedName>
        <fullName evidence="5">Membrane protein</fullName>
    </submittedName>
</protein>
<dbReference type="Pfam" id="PF03703">
    <property type="entry name" value="bPH_2"/>
    <property type="match status" value="3"/>
</dbReference>
<keyword evidence="2" id="KW-0472">Membrane</keyword>
<proteinExistence type="predicted"/>
<name>I3R358_HALMT</name>
<dbReference type="EMBL" id="CP007551">
    <property type="protein sequence ID" value="AHZ21961.1"/>
    <property type="molecule type" value="Genomic_DNA"/>
</dbReference>
<reference evidence="4" key="5">
    <citation type="submission" date="2014-05" db="EMBL/GenBank/DDBJ databases">
        <authorList>
            <person name="Wang L."/>
            <person name="Yang H."/>
            <person name="Xiang H."/>
        </authorList>
    </citation>
    <scope>NUCLEOTIDE SEQUENCE</scope>
    <source>
        <strain evidence="4">CGMCC 1.2087</strain>
    </source>
</reference>
<dbReference type="EMBL" id="AOLO01000006">
    <property type="protein sequence ID" value="EMA03472.1"/>
    <property type="molecule type" value="Genomic_DNA"/>
</dbReference>
<dbReference type="eggNOG" id="arCOG04619">
    <property type="taxonomic scope" value="Archaea"/>
</dbReference>
<evidence type="ECO:0000313" key="9">
    <source>
        <dbReference type="Proteomes" id="UP000011603"/>
    </source>
</evidence>
<feature type="transmembrane region" description="Helical" evidence="2">
    <location>
        <begin position="356"/>
        <end position="374"/>
    </location>
</feature>
<feature type="transmembrane region" description="Helical" evidence="2">
    <location>
        <begin position="185"/>
        <end position="205"/>
    </location>
</feature>
<keyword evidence="9" id="KW-1185">Reference proteome</keyword>
<reference evidence="7 11" key="6">
    <citation type="submission" date="2019-04" db="EMBL/GenBank/DDBJ databases">
        <title>Methylomes of two halophilic Archaea, Haloarcula marismortui and Haloferax mediterranei.</title>
        <authorList>
            <person name="DasSarma S."/>
            <person name="DasSarma P."/>
            <person name="DasSarma S."/>
            <person name="Fomenkov A."/>
            <person name="Vincze T."/>
            <person name="Anton B.P."/>
            <person name="Roberts R.J."/>
        </authorList>
    </citation>
    <scope>NUCLEOTIDE SEQUENCE [LARGE SCALE GENOMIC DNA]</scope>
    <source>
        <strain evidence="7">ATCC 33500</strain>
        <strain evidence="11">ATCC 33500 / DSM 1411 / JCM 8866 / NBRC 14739 / NCIMB 2177 / R-4</strain>
    </source>
</reference>
<dbReference type="eggNOG" id="arCOG10368">
    <property type="taxonomic scope" value="Archaea"/>
</dbReference>
<gene>
    <name evidence="4" type="ordered locus">HFX_0949</name>
    <name evidence="5" type="ORF">BM92_04470</name>
    <name evidence="6" type="ORF">C439_05720</name>
    <name evidence="7" type="ORF">E6P09_07795</name>
</gene>
<evidence type="ECO:0000313" key="8">
    <source>
        <dbReference type="Proteomes" id="UP000006469"/>
    </source>
</evidence>
<evidence type="ECO:0000313" key="7">
    <source>
        <dbReference type="EMBL" id="QCQ75168.1"/>
    </source>
</evidence>
<evidence type="ECO:0000256" key="1">
    <source>
        <dbReference type="SAM" id="MobiDB-lite"/>
    </source>
</evidence>
<evidence type="ECO:0000256" key="2">
    <source>
        <dbReference type="SAM" id="Phobius"/>
    </source>
</evidence>
<dbReference type="EMBL" id="CP001868">
    <property type="protein sequence ID" value="AFK18668.1"/>
    <property type="molecule type" value="Genomic_DNA"/>
</dbReference>
<evidence type="ECO:0000313" key="10">
    <source>
        <dbReference type="Proteomes" id="UP000027075"/>
    </source>
</evidence>
<feature type="transmembrane region" description="Helical" evidence="2">
    <location>
        <begin position="20"/>
        <end position="39"/>
    </location>
</feature>
<dbReference type="Proteomes" id="UP000299011">
    <property type="component" value="Chromosome"/>
</dbReference>
<feature type="transmembrane region" description="Helical" evidence="2">
    <location>
        <begin position="45"/>
        <end position="63"/>
    </location>
</feature>
<dbReference type="EMBL" id="CP039139">
    <property type="protein sequence ID" value="QCQ75168.1"/>
    <property type="molecule type" value="Genomic_DNA"/>
</dbReference>
<reference evidence="4 8" key="2">
    <citation type="journal article" date="2012" name="J. Bacteriol.">
        <title>Complete genome sequence of the metabolically versatile halophilic archaeon Haloferax mediterranei, a poly(3-hydroxybutyrate-co-3-hydroxyvalerate) producer.</title>
        <authorList>
            <person name="Han J."/>
            <person name="Zhang F."/>
            <person name="Hou J."/>
            <person name="Liu X."/>
            <person name="Li M."/>
            <person name="Liu H."/>
            <person name="Cai L."/>
            <person name="Zhang B."/>
            <person name="Chen Y."/>
            <person name="Zhou J."/>
            <person name="Hu S."/>
            <person name="Xiang H."/>
        </authorList>
    </citation>
    <scope>NUCLEOTIDE SEQUENCE [LARGE SCALE GENOMIC DNA]</scope>
    <source>
        <strain evidence="8">ATCC 33500 / DSM 1411 / JCM 8866 / NBRC 14739 / NCIMB 2177 / R-4</strain>
        <strain evidence="4">CGMCC 1.2087</strain>
    </source>
</reference>
<reference evidence="5 10" key="4">
    <citation type="submission" date="2014-04" db="EMBL/GenBank/DDBJ databases">
        <title>Transcriptional profiles of Haloferax mediterranei on the basis of nitrogen availability.</title>
        <authorList>
            <person name="Bautista V."/>
        </authorList>
    </citation>
    <scope>NUCLEOTIDE SEQUENCE [LARGE SCALE GENOMIC DNA]</scope>
    <source>
        <strain evidence="5">ATCC 33500</strain>
        <strain evidence="10">ATCC 33500 / DSM 1411 / JCM 8866 / NBRC 14739 / NCIMB 2177 / R-4</strain>
    </source>
</reference>
<dbReference type="AlphaFoldDB" id="I3R358"/>
<dbReference type="PANTHER" id="PTHR34473">
    <property type="entry name" value="UPF0699 TRANSMEMBRANE PROTEIN YDBS"/>
    <property type="match status" value="1"/>
</dbReference>
<dbReference type="STRING" id="523841.HFX_0949"/>
<dbReference type="PaxDb" id="523841-HFX_0949"/>